<name>A0A8T1MY48_CLOSI</name>
<dbReference type="EMBL" id="NIRI02000010">
    <property type="protein sequence ID" value="KAG5453671.1"/>
    <property type="molecule type" value="Genomic_DNA"/>
</dbReference>
<feature type="region of interest" description="Disordered" evidence="1">
    <location>
        <begin position="101"/>
        <end position="124"/>
    </location>
</feature>
<dbReference type="OrthoDB" id="10550689at2759"/>
<accession>A0A8T1MY48</accession>
<evidence type="ECO:0000313" key="3">
    <source>
        <dbReference type="Proteomes" id="UP000286415"/>
    </source>
</evidence>
<dbReference type="Proteomes" id="UP000286415">
    <property type="component" value="Unassembled WGS sequence"/>
</dbReference>
<comment type="caution">
    <text evidence="2">The sequence shown here is derived from an EMBL/GenBank/DDBJ whole genome shotgun (WGS) entry which is preliminary data.</text>
</comment>
<keyword evidence="3" id="KW-1185">Reference proteome</keyword>
<evidence type="ECO:0000256" key="1">
    <source>
        <dbReference type="SAM" id="MobiDB-lite"/>
    </source>
</evidence>
<sequence length="238" mass="26249">MEPARAPLPINVAALRTPVLGIQRPLVPLRSISNSSTVASRIQPTRRRHTYNSGFQAITSRRFAQAAGTVGWQTEAAGAKAARCMKHLIVQTHLMLRRNSATAQDIQPPVLKDNRPQPSTPTDDVPCGLCGQPTDAADCWCPRDRLPYHRYCCANEPCPLCGEDLQVCPPVAGLSRKRSLPSIKRSAKRACYDVDLDRSMEAQPSVARKTVAIKLFCPTSEQMQTDLAFESHDDEDFV</sequence>
<protein>
    <submittedName>
        <fullName evidence="2">Uncharacterized protein</fullName>
    </submittedName>
</protein>
<dbReference type="AlphaFoldDB" id="A0A8T1MY48"/>
<gene>
    <name evidence="2" type="ORF">CSKR_201801</name>
</gene>
<organism evidence="2 3">
    <name type="scientific">Clonorchis sinensis</name>
    <name type="common">Chinese liver fluke</name>
    <dbReference type="NCBI Taxonomy" id="79923"/>
    <lineage>
        <taxon>Eukaryota</taxon>
        <taxon>Metazoa</taxon>
        <taxon>Spiralia</taxon>
        <taxon>Lophotrochozoa</taxon>
        <taxon>Platyhelminthes</taxon>
        <taxon>Trematoda</taxon>
        <taxon>Digenea</taxon>
        <taxon>Opisthorchiida</taxon>
        <taxon>Opisthorchiata</taxon>
        <taxon>Opisthorchiidae</taxon>
        <taxon>Clonorchis</taxon>
    </lineage>
</organism>
<proteinExistence type="predicted"/>
<reference evidence="2 3" key="1">
    <citation type="journal article" date="2018" name="Biotechnol. Adv.">
        <title>Improved genomic resources and new bioinformatic workflow for the carcinogenic parasite Clonorchis sinensis: Biotechnological implications.</title>
        <authorList>
            <person name="Wang D."/>
            <person name="Korhonen P.K."/>
            <person name="Gasser R.B."/>
            <person name="Young N.D."/>
        </authorList>
    </citation>
    <scope>NUCLEOTIDE SEQUENCE [LARGE SCALE GENOMIC DNA]</scope>
    <source>
        <strain evidence="2">Cs-k2</strain>
    </source>
</reference>
<reference evidence="2 3" key="2">
    <citation type="journal article" date="2021" name="Genomics">
        <title>High-quality reference genome for Clonorchis sinensis.</title>
        <authorList>
            <person name="Young N.D."/>
            <person name="Stroehlein A.J."/>
            <person name="Kinkar L."/>
            <person name="Wang T."/>
            <person name="Sohn W.M."/>
            <person name="Chang B.C.H."/>
            <person name="Kaur P."/>
            <person name="Weisz D."/>
            <person name="Dudchenko O."/>
            <person name="Aiden E.L."/>
            <person name="Korhonen P.K."/>
            <person name="Gasser R.B."/>
        </authorList>
    </citation>
    <scope>NUCLEOTIDE SEQUENCE [LARGE SCALE GENOMIC DNA]</scope>
    <source>
        <strain evidence="2">Cs-k2</strain>
    </source>
</reference>
<evidence type="ECO:0000313" key="2">
    <source>
        <dbReference type="EMBL" id="KAG5453671.1"/>
    </source>
</evidence>